<proteinExistence type="predicted"/>
<keyword evidence="3" id="KW-1185">Reference proteome</keyword>
<evidence type="ECO:0000313" key="3">
    <source>
        <dbReference type="Proteomes" id="UP000324222"/>
    </source>
</evidence>
<dbReference type="EMBL" id="VSRR010111520">
    <property type="protein sequence ID" value="MPC97805.1"/>
    <property type="molecule type" value="Genomic_DNA"/>
</dbReference>
<feature type="compositionally biased region" description="Basic and acidic residues" evidence="1">
    <location>
        <begin position="1"/>
        <end position="12"/>
    </location>
</feature>
<organism evidence="2 3">
    <name type="scientific">Portunus trituberculatus</name>
    <name type="common">Swimming crab</name>
    <name type="synonym">Neptunus trituberculatus</name>
    <dbReference type="NCBI Taxonomy" id="210409"/>
    <lineage>
        <taxon>Eukaryota</taxon>
        <taxon>Metazoa</taxon>
        <taxon>Ecdysozoa</taxon>
        <taxon>Arthropoda</taxon>
        <taxon>Crustacea</taxon>
        <taxon>Multicrustacea</taxon>
        <taxon>Malacostraca</taxon>
        <taxon>Eumalacostraca</taxon>
        <taxon>Eucarida</taxon>
        <taxon>Decapoda</taxon>
        <taxon>Pleocyemata</taxon>
        <taxon>Brachyura</taxon>
        <taxon>Eubrachyura</taxon>
        <taxon>Portunoidea</taxon>
        <taxon>Portunidae</taxon>
        <taxon>Portuninae</taxon>
        <taxon>Portunus</taxon>
    </lineage>
</organism>
<name>A0A5B7JT83_PORTR</name>
<comment type="caution">
    <text evidence="2">The sequence shown here is derived from an EMBL/GenBank/DDBJ whole genome shotgun (WGS) entry which is preliminary data.</text>
</comment>
<protein>
    <submittedName>
        <fullName evidence="2">Uncharacterized protein</fullName>
    </submittedName>
</protein>
<accession>A0A5B7JT83</accession>
<evidence type="ECO:0000256" key="1">
    <source>
        <dbReference type="SAM" id="MobiDB-lite"/>
    </source>
</evidence>
<dbReference type="AlphaFoldDB" id="A0A5B7JT83"/>
<dbReference type="Proteomes" id="UP000324222">
    <property type="component" value="Unassembled WGS sequence"/>
</dbReference>
<reference evidence="2 3" key="1">
    <citation type="submission" date="2019-05" db="EMBL/GenBank/DDBJ databases">
        <title>Another draft genome of Portunus trituberculatus and its Hox gene families provides insights of decapod evolution.</title>
        <authorList>
            <person name="Jeong J.-H."/>
            <person name="Song I."/>
            <person name="Kim S."/>
            <person name="Choi T."/>
            <person name="Kim D."/>
            <person name="Ryu S."/>
            <person name="Kim W."/>
        </authorList>
    </citation>
    <scope>NUCLEOTIDE SEQUENCE [LARGE SCALE GENOMIC DNA]</scope>
    <source>
        <tissue evidence="2">Muscle</tissue>
    </source>
</reference>
<feature type="region of interest" description="Disordered" evidence="1">
    <location>
        <begin position="1"/>
        <end position="21"/>
    </location>
</feature>
<gene>
    <name evidence="2" type="ORF">E2C01_093140</name>
</gene>
<sequence>MRLAADKAETHGDSAAASSSCDPISLLRDSRDFCPYSSSAEWADKDKTSSSALSEAHVEGPVVAGSAGVTGTAFLTGLKNK</sequence>
<evidence type="ECO:0000313" key="2">
    <source>
        <dbReference type="EMBL" id="MPC97805.1"/>
    </source>
</evidence>